<gene>
    <name evidence="1" type="ORF">TNCT_315221</name>
</gene>
<evidence type="ECO:0000313" key="2">
    <source>
        <dbReference type="Proteomes" id="UP000887116"/>
    </source>
</evidence>
<organism evidence="1 2">
    <name type="scientific">Trichonephila clavata</name>
    <name type="common">Joro spider</name>
    <name type="synonym">Nephila clavata</name>
    <dbReference type="NCBI Taxonomy" id="2740835"/>
    <lineage>
        <taxon>Eukaryota</taxon>
        <taxon>Metazoa</taxon>
        <taxon>Ecdysozoa</taxon>
        <taxon>Arthropoda</taxon>
        <taxon>Chelicerata</taxon>
        <taxon>Arachnida</taxon>
        <taxon>Araneae</taxon>
        <taxon>Araneomorphae</taxon>
        <taxon>Entelegynae</taxon>
        <taxon>Araneoidea</taxon>
        <taxon>Nephilidae</taxon>
        <taxon>Trichonephila</taxon>
    </lineage>
</organism>
<proteinExistence type="predicted"/>
<keyword evidence="2" id="KW-1185">Reference proteome</keyword>
<reference evidence="1" key="1">
    <citation type="submission" date="2020-07" db="EMBL/GenBank/DDBJ databases">
        <title>Multicomponent nature underlies the extraordinary mechanical properties of spider dragline silk.</title>
        <authorList>
            <person name="Kono N."/>
            <person name="Nakamura H."/>
            <person name="Mori M."/>
            <person name="Yoshida Y."/>
            <person name="Ohtoshi R."/>
            <person name="Malay A.D."/>
            <person name="Moran D.A.P."/>
            <person name="Tomita M."/>
            <person name="Numata K."/>
            <person name="Arakawa K."/>
        </authorList>
    </citation>
    <scope>NUCLEOTIDE SEQUENCE</scope>
</reference>
<dbReference type="OrthoDB" id="10298546at2759"/>
<protein>
    <submittedName>
        <fullName evidence="1">Uncharacterized protein</fullName>
    </submittedName>
</protein>
<comment type="caution">
    <text evidence="1">The sequence shown here is derived from an EMBL/GenBank/DDBJ whole genome shotgun (WGS) entry which is preliminary data.</text>
</comment>
<sequence length="99" mass="11241">MRSTIKWEKMPLVAQTLTSPSIVRPEKMVLEVGEVGIGKLCIKFTAQGQPFNNLVLPSSDERLFTKLMALKNRDIPKDVSKKVYISDNGNFFLPFLRQT</sequence>
<dbReference type="EMBL" id="BMAO01010529">
    <property type="protein sequence ID" value="GFQ67795.1"/>
    <property type="molecule type" value="Genomic_DNA"/>
</dbReference>
<dbReference type="AlphaFoldDB" id="A0A8X6F0P4"/>
<dbReference type="Proteomes" id="UP000887116">
    <property type="component" value="Unassembled WGS sequence"/>
</dbReference>
<name>A0A8X6F0P4_TRICU</name>
<evidence type="ECO:0000313" key="1">
    <source>
        <dbReference type="EMBL" id="GFQ67795.1"/>
    </source>
</evidence>
<accession>A0A8X6F0P4</accession>